<dbReference type="InterPro" id="IPR007829">
    <property type="entry name" value="TM2"/>
</dbReference>
<dbReference type="EMBL" id="AMQN01005140">
    <property type="status" value="NOT_ANNOTATED_CDS"/>
    <property type="molecule type" value="Genomic_DNA"/>
</dbReference>
<keyword evidence="11" id="KW-1185">Reference proteome</keyword>
<reference evidence="11" key="1">
    <citation type="submission" date="2012-12" db="EMBL/GenBank/DDBJ databases">
        <authorList>
            <person name="Hellsten U."/>
            <person name="Grimwood J."/>
            <person name="Chapman J.A."/>
            <person name="Shapiro H."/>
            <person name="Aerts A."/>
            <person name="Otillar R.P."/>
            <person name="Terry A.Y."/>
            <person name="Boore J.L."/>
            <person name="Simakov O."/>
            <person name="Marletaz F."/>
            <person name="Cho S.-J."/>
            <person name="Edsinger-Gonzales E."/>
            <person name="Havlak P."/>
            <person name="Kuo D.-H."/>
            <person name="Larsson T."/>
            <person name="Lv J."/>
            <person name="Arendt D."/>
            <person name="Savage R."/>
            <person name="Osoegawa K."/>
            <person name="de Jong P."/>
            <person name="Lindberg D.R."/>
            <person name="Seaver E.C."/>
            <person name="Weisblat D.A."/>
            <person name="Putnam N.H."/>
            <person name="Grigoriev I.V."/>
            <person name="Rokhsar D.S."/>
        </authorList>
    </citation>
    <scope>NUCLEOTIDE SEQUENCE</scope>
    <source>
        <strain evidence="11">I ESC-2004</strain>
    </source>
</reference>
<evidence type="ECO:0000256" key="3">
    <source>
        <dbReference type="ARBA" id="ARBA00022692"/>
    </source>
</evidence>
<dbReference type="OMA" id="HANCNSA"/>
<dbReference type="EMBL" id="KB295236">
    <property type="protein sequence ID" value="ELU13396.1"/>
    <property type="molecule type" value="Genomic_DNA"/>
</dbReference>
<keyword evidence="7" id="KW-0325">Glycoprotein</keyword>
<dbReference type="PANTHER" id="PTHR21016:SF7">
    <property type="entry name" value="TM2 DOMAIN-CONTAINING PROTEIN 3"/>
    <property type="match status" value="1"/>
</dbReference>
<evidence type="ECO:0000256" key="5">
    <source>
        <dbReference type="ARBA" id="ARBA00022989"/>
    </source>
</evidence>
<proteinExistence type="inferred from homology"/>
<organism evidence="9">
    <name type="scientific">Capitella teleta</name>
    <name type="common">Polychaete worm</name>
    <dbReference type="NCBI Taxonomy" id="283909"/>
    <lineage>
        <taxon>Eukaryota</taxon>
        <taxon>Metazoa</taxon>
        <taxon>Spiralia</taxon>
        <taxon>Lophotrochozoa</taxon>
        <taxon>Annelida</taxon>
        <taxon>Polychaeta</taxon>
        <taxon>Sedentaria</taxon>
        <taxon>Scolecida</taxon>
        <taxon>Capitellidae</taxon>
        <taxon>Capitella</taxon>
    </lineage>
</organism>
<keyword evidence="6" id="KW-0472">Membrane</keyword>
<comment type="similarity">
    <text evidence="2">Belongs to the TM2 family.</text>
</comment>
<evidence type="ECO:0000313" key="10">
    <source>
        <dbReference type="EnsemblMetazoa" id="CapteP108971"/>
    </source>
</evidence>
<evidence type="ECO:0000259" key="8">
    <source>
        <dbReference type="Pfam" id="PF05154"/>
    </source>
</evidence>
<dbReference type="PANTHER" id="PTHR21016">
    <property type="entry name" value="BETA-AMYLOID BINDING PROTEIN-RELATED"/>
    <property type="match status" value="1"/>
</dbReference>
<reference evidence="9 11" key="2">
    <citation type="journal article" date="2013" name="Nature">
        <title>Insights into bilaterian evolution from three spiralian genomes.</title>
        <authorList>
            <person name="Simakov O."/>
            <person name="Marletaz F."/>
            <person name="Cho S.J."/>
            <person name="Edsinger-Gonzales E."/>
            <person name="Havlak P."/>
            <person name="Hellsten U."/>
            <person name="Kuo D.H."/>
            <person name="Larsson T."/>
            <person name="Lv J."/>
            <person name="Arendt D."/>
            <person name="Savage R."/>
            <person name="Osoegawa K."/>
            <person name="de Jong P."/>
            <person name="Grimwood J."/>
            <person name="Chapman J.A."/>
            <person name="Shapiro H."/>
            <person name="Aerts A."/>
            <person name="Otillar R.P."/>
            <person name="Terry A.Y."/>
            <person name="Boore J.L."/>
            <person name="Grigoriev I.V."/>
            <person name="Lindberg D.R."/>
            <person name="Seaver E.C."/>
            <person name="Weisblat D.A."/>
            <person name="Putnam N.H."/>
            <person name="Rokhsar D.S."/>
        </authorList>
    </citation>
    <scope>NUCLEOTIDE SEQUENCE</scope>
    <source>
        <strain evidence="9 11">I ESC-2004</strain>
    </source>
</reference>
<evidence type="ECO:0000256" key="7">
    <source>
        <dbReference type="ARBA" id="ARBA00023180"/>
    </source>
</evidence>
<dbReference type="EnsemblMetazoa" id="CapteT108971">
    <property type="protein sequence ID" value="CapteP108971"/>
    <property type="gene ID" value="CapteG108971"/>
</dbReference>
<evidence type="ECO:0000313" key="9">
    <source>
        <dbReference type="EMBL" id="ELU13396.1"/>
    </source>
</evidence>
<feature type="non-terminal residue" evidence="9">
    <location>
        <position position="1"/>
    </location>
</feature>
<evidence type="ECO:0000256" key="4">
    <source>
        <dbReference type="ARBA" id="ARBA00022729"/>
    </source>
</evidence>
<keyword evidence="3" id="KW-0812">Transmembrane</keyword>
<dbReference type="GO" id="GO:0016020">
    <property type="term" value="C:membrane"/>
    <property type="evidence" value="ECO:0007669"/>
    <property type="project" value="UniProtKB-SubCell"/>
</dbReference>
<keyword evidence="5" id="KW-1133">Transmembrane helix</keyword>
<dbReference type="STRING" id="283909.R7VAN0"/>
<evidence type="ECO:0000256" key="6">
    <source>
        <dbReference type="ARBA" id="ARBA00023136"/>
    </source>
</evidence>
<comment type="subcellular location">
    <subcellularLocation>
        <location evidence="1">Membrane</location>
        <topology evidence="1">Multi-pass membrane protein</topology>
    </subcellularLocation>
</comment>
<feature type="domain" description="TM2" evidence="8">
    <location>
        <begin position="120"/>
        <end position="168"/>
    </location>
</feature>
<dbReference type="OrthoDB" id="10257855at2759"/>
<evidence type="ECO:0000313" key="11">
    <source>
        <dbReference type="Proteomes" id="UP000014760"/>
    </source>
</evidence>
<dbReference type="FunCoup" id="R7VAN0">
    <property type="interactions" value="387"/>
</dbReference>
<evidence type="ECO:0000256" key="1">
    <source>
        <dbReference type="ARBA" id="ARBA00004141"/>
    </source>
</evidence>
<dbReference type="Pfam" id="PF05154">
    <property type="entry name" value="TM2"/>
    <property type="match status" value="1"/>
</dbReference>
<dbReference type="InterPro" id="IPR050932">
    <property type="entry name" value="TM2D1-3-like"/>
</dbReference>
<dbReference type="Proteomes" id="UP000014760">
    <property type="component" value="Unassembled WGS sequence"/>
</dbReference>
<dbReference type="AlphaFoldDB" id="R7VAN0"/>
<accession>R7VAN0</accession>
<gene>
    <name evidence="9" type="ORF">CAPTEDRAFT_108971</name>
</gene>
<sequence length="185" mass="20501">DLPPFLEHCPCRVPCSSLPAVCLQCDYTASCVYGAATNITCRPREYVDCEGPETVQRSFSCRFCYQTSPWEHDCATSKTECRVIHAPLQRQLTNCTVQPHVHCLGRRQFNKMVPCNWTSGKRWSTALALSVTLGGFGADRFYLGSWREGIGKLFSFGGLGVWTLVDVILIASGYVGPADGSLYIF</sequence>
<reference evidence="10" key="3">
    <citation type="submission" date="2015-06" db="UniProtKB">
        <authorList>
            <consortium name="EnsemblMetazoa"/>
        </authorList>
    </citation>
    <scope>IDENTIFICATION</scope>
</reference>
<keyword evidence="4" id="KW-0732">Signal</keyword>
<name>R7VAN0_CAPTE</name>
<evidence type="ECO:0000256" key="2">
    <source>
        <dbReference type="ARBA" id="ARBA00008284"/>
    </source>
</evidence>
<dbReference type="HOGENOM" id="CLU_084872_1_0_1"/>
<protein>
    <recommendedName>
        <fullName evidence="8">TM2 domain-containing protein</fullName>
    </recommendedName>
</protein>